<evidence type="ECO:0000313" key="2">
    <source>
        <dbReference type="EnsemblMetazoa" id="ASIC018514-PA"/>
    </source>
</evidence>
<organism evidence="1">
    <name type="scientific">Anopheles sinensis</name>
    <name type="common">Mosquito</name>
    <dbReference type="NCBI Taxonomy" id="74873"/>
    <lineage>
        <taxon>Eukaryota</taxon>
        <taxon>Metazoa</taxon>
        <taxon>Ecdysozoa</taxon>
        <taxon>Arthropoda</taxon>
        <taxon>Hexapoda</taxon>
        <taxon>Insecta</taxon>
        <taxon>Pterygota</taxon>
        <taxon>Neoptera</taxon>
        <taxon>Endopterygota</taxon>
        <taxon>Diptera</taxon>
        <taxon>Nematocera</taxon>
        <taxon>Culicoidea</taxon>
        <taxon>Culicidae</taxon>
        <taxon>Anophelinae</taxon>
        <taxon>Anopheles</taxon>
    </lineage>
</organism>
<reference evidence="1 3" key="1">
    <citation type="journal article" date="2014" name="BMC Genomics">
        <title>Genome sequence of Anopheles sinensis provides insight into genetics basis of mosquito competence for malaria parasites.</title>
        <authorList>
            <person name="Zhou D."/>
            <person name="Zhang D."/>
            <person name="Ding G."/>
            <person name="Shi L."/>
            <person name="Hou Q."/>
            <person name="Ye Y."/>
            <person name="Xu Y."/>
            <person name="Zhou H."/>
            <person name="Xiong C."/>
            <person name="Li S."/>
            <person name="Yu J."/>
            <person name="Hong S."/>
            <person name="Yu X."/>
            <person name="Zou P."/>
            <person name="Chen C."/>
            <person name="Chang X."/>
            <person name="Wang W."/>
            <person name="Lv Y."/>
            <person name="Sun Y."/>
            <person name="Ma L."/>
            <person name="Shen B."/>
            <person name="Zhu C."/>
        </authorList>
    </citation>
    <scope>NUCLEOTIDE SEQUENCE [LARGE SCALE GENOMIC DNA]</scope>
</reference>
<dbReference type="EnsemblMetazoa" id="ASIC018514-RA">
    <property type="protein sequence ID" value="ASIC018514-PA"/>
    <property type="gene ID" value="ASIC018514"/>
</dbReference>
<protein>
    <submittedName>
        <fullName evidence="1 2">Arginyl-tRNA--protein transferase 1</fullName>
    </submittedName>
</protein>
<dbReference type="VEuPathDB" id="VectorBase:ASIC018514"/>
<dbReference type="EMBL" id="KE525348">
    <property type="protein sequence ID" value="KFB50479.1"/>
    <property type="molecule type" value="Genomic_DNA"/>
</dbReference>
<proteinExistence type="predicted"/>
<gene>
    <name evidence="1" type="ORF">ZHAS_00018514</name>
</gene>
<dbReference type="AlphaFoldDB" id="A0A084WJT5"/>
<evidence type="ECO:0000313" key="3">
    <source>
        <dbReference type="Proteomes" id="UP000030765"/>
    </source>
</evidence>
<sequence length="153" mass="16875">MHFLARFGLPVPFIALVCRIDPRTEDLAADFKPTEGGRRTGEGLEKPETGRTLWHCTFELTTTVGQPSPVSGEAAIDAIGTDLTAPTRAIRQKRTEREEMKIRRTTGVGDVSGFELLRFFGVRSASSSRPAVRESVAPRGRMMRIELKFVADG</sequence>
<reference evidence="2" key="2">
    <citation type="submission" date="2020-05" db="UniProtKB">
        <authorList>
            <consortium name="EnsemblMetazoa"/>
        </authorList>
    </citation>
    <scope>IDENTIFICATION</scope>
</reference>
<name>A0A084WJT5_ANOSI</name>
<keyword evidence="3" id="KW-1185">Reference proteome</keyword>
<dbReference type="GO" id="GO:0016740">
    <property type="term" value="F:transferase activity"/>
    <property type="evidence" value="ECO:0007669"/>
    <property type="project" value="UniProtKB-KW"/>
</dbReference>
<evidence type="ECO:0000313" key="1">
    <source>
        <dbReference type="EMBL" id="KFB50479.1"/>
    </source>
</evidence>
<dbReference type="EMBL" id="ATLV01024070">
    <property type="status" value="NOT_ANNOTATED_CDS"/>
    <property type="molecule type" value="Genomic_DNA"/>
</dbReference>
<keyword evidence="1" id="KW-0808">Transferase</keyword>
<accession>A0A084WJT5</accession>
<dbReference type="Proteomes" id="UP000030765">
    <property type="component" value="Unassembled WGS sequence"/>
</dbReference>